<dbReference type="EMBL" id="MCFL01000008">
    <property type="protein sequence ID" value="ORZ38487.1"/>
    <property type="molecule type" value="Genomic_DNA"/>
</dbReference>
<dbReference type="OrthoDB" id="45256at2759"/>
<evidence type="ECO:0000313" key="3">
    <source>
        <dbReference type="Proteomes" id="UP000193411"/>
    </source>
</evidence>
<dbReference type="GO" id="GO:0043399">
    <property type="term" value="F:tRNA adenosine(64)-2'-O-ribosylphosphate transferase activity"/>
    <property type="evidence" value="ECO:0007669"/>
    <property type="project" value="InterPro"/>
</dbReference>
<gene>
    <name evidence="2" type="ORF">BCR44DRAFT_1428358</name>
</gene>
<dbReference type="Pfam" id="PF04179">
    <property type="entry name" value="Init_tRNA_PT"/>
    <property type="match status" value="1"/>
</dbReference>
<reference evidence="2 3" key="1">
    <citation type="submission" date="2016-07" db="EMBL/GenBank/DDBJ databases">
        <title>Pervasive Adenine N6-methylation of Active Genes in Fungi.</title>
        <authorList>
            <consortium name="DOE Joint Genome Institute"/>
            <person name="Mondo S.J."/>
            <person name="Dannebaum R.O."/>
            <person name="Kuo R.C."/>
            <person name="Labutti K."/>
            <person name="Haridas S."/>
            <person name="Kuo A."/>
            <person name="Salamov A."/>
            <person name="Ahrendt S.R."/>
            <person name="Lipzen A."/>
            <person name="Sullivan W."/>
            <person name="Andreopoulos W.B."/>
            <person name="Clum A."/>
            <person name="Lindquist E."/>
            <person name="Daum C."/>
            <person name="Ramamoorthy G.K."/>
            <person name="Gryganskyi A."/>
            <person name="Culley D."/>
            <person name="Magnuson J.K."/>
            <person name="James T.Y."/>
            <person name="O'Malley M.A."/>
            <person name="Stajich J.E."/>
            <person name="Spatafora J.W."/>
            <person name="Visel A."/>
            <person name="Grigoriev I.V."/>
        </authorList>
    </citation>
    <scope>NUCLEOTIDE SEQUENCE [LARGE SCALE GENOMIC DNA]</scope>
    <source>
        <strain evidence="2 3">PL171</strain>
    </source>
</reference>
<keyword evidence="2" id="KW-0808">Transferase</keyword>
<dbReference type="InterPro" id="IPR029021">
    <property type="entry name" value="Prot-tyrosine_phosphatase-like"/>
</dbReference>
<organism evidence="2 3">
    <name type="scientific">Catenaria anguillulae PL171</name>
    <dbReference type="NCBI Taxonomy" id="765915"/>
    <lineage>
        <taxon>Eukaryota</taxon>
        <taxon>Fungi</taxon>
        <taxon>Fungi incertae sedis</taxon>
        <taxon>Blastocladiomycota</taxon>
        <taxon>Blastocladiomycetes</taxon>
        <taxon>Blastocladiales</taxon>
        <taxon>Catenariaceae</taxon>
        <taxon>Catenaria</taxon>
    </lineage>
</organism>
<keyword evidence="3" id="KW-1185">Reference proteome</keyword>
<name>A0A1Y2HV55_9FUNG</name>
<dbReference type="SUPFAM" id="SSF52799">
    <property type="entry name" value="(Phosphotyrosine protein) phosphatases II"/>
    <property type="match status" value="1"/>
</dbReference>
<protein>
    <submittedName>
        <fullName evidence="2">tRNA A64-2'-O-ribosylphosphate transferase</fullName>
    </submittedName>
</protein>
<evidence type="ECO:0000259" key="1">
    <source>
        <dbReference type="Pfam" id="PF04179"/>
    </source>
</evidence>
<evidence type="ECO:0000313" key="2">
    <source>
        <dbReference type="EMBL" id="ORZ38487.1"/>
    </source>
</evidence>
<sequence>MTPEVFWANKHLVLESAEQCDAFLGKLRAAKGAEANALVTWVPGTPLYIAASADAAHPETNPWATFTHIVNCTATHPAPLDTYLSSIQPETDRHLRYLCLGIPDGKRGQLALGQALPVAEAWMRANVHDGCKVLVHCNHTRDRSVAVVVMLLIRMYMHVVRVGEEIKAQEDPVDKEEIRRVLVWLANHYPRAMPSRASLKQLNRYLIPAPTS</sequence>
<dbReference type="GO" id="GO:0019988">
    <property type="term" value="P:charged-tRNA amino acid modification"/>
    <property type="evidence" value="ECO:0007669"/>
    <property type="project" value="InterPro"/>
</dbReference>
<accession>A0A1Y2HV55</accession>
<dbReference type="PANTHER" id="PTHR31811">
    <property type="entry name" value="TRNA A64-2'-O-RIBOSYLPHOSPHATE TRANSFERASE"/>
    <property type="match status" value="1"/>
</dbReference>
<dbReference type="Proteomes" id="UP000193411">
    <property type="component" value="Unassembled WGS sequence"/>
</dbReference>
<dbReference type="PANTHER" id="PTHR31811:SF0">
    <property type="entry name" value="TRNA A64-2'-O-RIBOSYLPHOSPHATE TRANSFERASE"/>
    <property type="match status" value="1"/>
</dbReference>
<dbReference type="AlphaFoldDB" id="A0A1Y2HV55"/>
<dbReference type="GO" id="GO:0005737">
    <property type="term" value="C:cytoplasm"/>
    <property type="evidence" value="ECO:0007669"/>
    <property type="project" value="TreeGrafter"/>
</dbReference>
<proteinExistence type="predicted"/>
<feature type="domain" description="Rit1 DUSP-like" evidence="1">
    <location>
        <begin position="97"/>
        <end position="206"/>
    </location>
</feature>
<dbReference type="InterPro" id="IPR033421">
    <property type="entry name" value="Rit1_DUSP-like"/>
</dbReference>
<dbReference type="Gene3D" id="3.90.190.10">
    <property type="entry name" value="Protein tyrosine phosphatase superfamily"/>
    <property type="match status" value="1"/>
</dbReference>
<dbReference type="InterPro" id="IPR007306">
    <property type="entry name" value="Rit1"/>
</dbReference>
<comment type="caution">
    <text evidence="2">The sequence shown here is derived from an EMBL/GenBank/DDBJ whole genome shotgun (WGS) entry which is preliminary data.</text>
</comment>